<dbReference type="Pfam" id="PF17866">
    <property type="entry name" value="AAA_lid_6"/>
    <property type="match status" value="2"/>
</dbReference>
<feature type="domain" description="AAA+ ATPase" evidence="5">
    <location>
        <begin position="486"/>
        <end position="626"/>
    </location>
</feature>
<evidence type="ECO:0000256" key="3">
    <source>
        <dbReference type="ARBA" id="ARBA00022840"/>
    </source>
</evidence>
<feature type="domain" description="AAA+ ATPase" evidence="5">
    <location>
        <begin position="771"/>
        <end position="912"/>
    </location>
</feature>
<keyword evidence="7" id="KW-1185">Reference proteome</keyword>
<proteinExistence type="inferred from homology"/>
<dbReference type="Pfam" id="PF00004">
    <property type="entry name" value="AAA"/>
    <property type="match status" value="2"/>
</dbReference>
<accession>A0A561TW94</accession>
<dbReference type="GO" id="GO:0005524">
    <property type="term" value="F:ATP binding"/>
    <property type="evidence" value="ECO:0007669"/>
    <property type="project" value="UniProtKB-KW"/>
</dbReference>
<dbReference type="InterPro" id="IPR003959">
    <property type="entry name" value="ATPase_AAA_core"/>
</dbReference>
<dbReference type="InterPro" id="IPR050773">
    <property type="entry name" value="CbxX/CfxQ_RuBisCO_ESX"/>
</dbReference>
<dbReference type="InterPro" id="IPR027417">
    <property type="entry name" value="P-loop_NTPase"/>
</dbReference>
<dbReference type="InterPro" id="IPR000641">
    <property type="entry name" value="CbxX/CfxQ"/>
</dbReference>
<comment type="caution">
    <text evidence="6">The sequence shown here is derived from an EMBL/GenBank/DDBJ whole genome shotgun (WGS) entry which is preliminary data.</text>
</comment>
<dbReference type="InterPro" id="IPR006626">
    <property type="entry name" value="PbH1"/>
</dbReference>
<comment type="similarity">
    <text evidence="1">Belongs to the CbxX/CfxQ family.</text>
</comment>
<dbReference type="SUPFAM" id="SSF51126">
    <property type="entry name" value="Pectin lyase-like"/>
    <property type="match status" value="2"/>
</dbReference>
<dbReference type="PANTHER" id="PTHR43392">
    <property type="entry name" value="AAA-TYPE ATPASE FAMILY PROTEIN / ANKYRIN REPEAT FAMILY PROTEIN"/>
    <property type="match status" value="1"/>
</dbReference>
<dbReference type="InterPro" id="IPR039448">
    <property type="entry name" value="Beta_helix"/>
</dbReference>
<keyword evidence="2" id="KW-0547">Nucleotide-binding</keyword>
<evidence type="ECO:0000259" key="5">
    <source>
        <dbReference type="SMART" id="SM00382"/>
    </source>
</evidence>
<name>A0A561TW94_9ACTN</name>
<dbReference type="AlphaFoldDB" id="A0A561TW94"/>
<organism evidence="6 7">
    <name type="scientific">Kitasatospora viridis</name>
    <dbReference type="NCBI Taxonomy" id="281105"/>
    <lineage>
        <taxon>Bacteria</taxon>
        <taxon>Bacillati</taxon>
        <taxon>Actinomycetota</taxon>
        <taxon>Actinomycetes</taxon>
        <taxon>Kitasatosporales</taxon>
        <taxon>Streptomycetaceae</taxon>
        <taxon>Kitasatospora</taxon>
    </lineage>
</organism>
<dbReference type="PRINTS" id="PR00819">
    <property type="entry name" value="CBXCFQXSUPER"/>
</dbReference>
<dbReference type="Gene3D" id="1.10.8.60">
    <property type="match status" value="2"/>
</dbReference>
<evidence type="ECO:0000313" key="6">
    <source>
        <dbReference type="EMBL" id="TWF91386.1"/>
    </source>
</evidence>
<dbReference type="SUPFAM" id="SSF52540">
    <property type="entry name" value="P-loop containing nucleoside triphosphate hydrolases"/>
    <property type="match status" value="2"/>
</dbReference>
<evidence type="ECO:0000256" key="2">
    <source>
        <dbReference type="ARBA" id="ARBA00022741"/>
    </source>
</evidence>
<evidence type="ECO:0000313" key="7">
    <source>
        <dbReference type="Proteomes" id="UP000317940"/>
    </source>
</evidence>
<gene>
    <name evidence="6" type="ORF">FHX73_12501</name>
</gene>
<dbReference type="Pfam" id="PF13229">
    <property type="entry name" value="Beta_helix"/>
    <property type="match status" value="2"/>
</dbReference>
<sequence>MFSVFVSQTDPRAFQTILAALEAPGPPGPRHLTIAPGHYRTGPLRCWGTVVITALNGPGSVVIDGSGDYDLRAEGHITLQGLVLRNWHEQGSALQVSSGTVVARDCEFVSSSTSAVSAWGGSELFLHNCTVRDGAVVYSDSAGMIENLDAVGSRACGIALRNGSKVSVRNSRVQGAAEHGIWVTTGSQPLIQQCLVEGSGQGGIVVESRSRVAVHGGAIERSVQGSLVVRDHAHATVEGLRIGGSQQDAVWCTTGGELAATGLDVQGAGRYGVLVDEHAAARLTGSRISGAEDVGVTAGPSGEVVLTGGTVTGCQVGAGVPTGGRMALEGARFADNADVGVAVDPGAELALRGCEITGTGGPGLVTMLGAKVTTQDLRSHGNGAEDMIGVEPDREAGAEAVASVGRTPDPRATPASRPVAAPTAPGGPSTPQAGSRPETASVDELLAELEAMIGLAGVKQEIRRLVMFLRVAEQRRAAGLPEGPVMGRHVVFSGSPGTGKTTVARIYGRLLAALGVVTAGHFVEVARADLVSKALGGTTQKTTEVFERARGGVLFIDEAYTLARRFGSGSDFGQEAIDTLVKLMEDHRDEVVVVFAGYSAEMREFLAANPGLQSRVSRTVEFEDYGPDELVAIVAGMAEQYGFRLAEPTRDALTAHFRAARRTETFGNGREARRVFEAALEQQALRLAGQDSPPSAQDLVELLPQDLEGIVERGLGVRFDEAKDSGQLQEILDRLGAMVGMAGIKTRISDLLDLIVTTRRREEAGLRADPVPSHLVFAGPPGTGKTTVARLYGSLLAALGVLARGQVVEVSRADLVGQYVGSTAIRTAEAFERARGGVLFIDEAYTLARPAGGTGHDFGQEAIDTLVKLMEDHRDEVVVIAAGYTEEIATFLSANPGLASRFSQTIEFPEYEVADLVTILARQAEDSGFHLAEPALAAARARILTERDRFALGNAREVRKLLDAAKTSHARRIALLEREEGHVTLDELRLLLPEDLG</sequence>
<dbReference type="CDD" id="cd00009">
    <property type="entry name" value="AAA"/>
    <property type="match status" value="2"/>
</dbReference>
<dbReference type="GO" id="GO:0016887">
    <property type="term" value="F:ATP hydrolysis activity"/>
    <property type="evidence" value="ECO:0007669"/>
    <property type="project" value="InterPro"/>
</dbReference>
<evidence type="ECO:0000256" key="4">
    <source>
        <dbReference type="SAM" id="MobiDB-lite"/>
    </source>
</evidence>
<dbReference type="EMBL" id="VIWT01000002">
    <property type="protein sequence ID" value="TWF91386.1"/>
    <property type="molecule type" value="Genomic_DNA"/>
</dbReference>
<dbReference type="SMART" id="SM00382">
    <property type="entry name" value="AAA"/>
    <property type="match status" value="2"/>
</dbReference>
<dbReference type="PANTHER" id="PTHR43392:SF2">
    <property type="entry name" value="AAA-TYPE ATPASE FAMILY PROTEIN _ ANKYRIN REPEAT FAMILY PROTEIN"/>
    <property type="match status" value="1"/>
</dbReference>
<protein>
    <submittedName>
        <fullName evidence="6">SpoVK/Ycf46/Vps4 family AAA+-type ATPase</fullName>
    </submittedName>
</protein>
<dbReference type="InterPro" id="IPR011050">
    <property type="entry name" value="Pectin_lyase_fold/virulence"/>
</dbReference>
<dbReference type="FunFam" id="3.40.50.300:FF:000216">
    <property type="entry name" value="Type VII secretion ATPase EccA"/>
    <property type="match status" value="2"/>
</dbReference>
<dbReference type="SMART" id="SM00710">
    <property type="entry name" value="PbH1"/>
    <property type="match status" value="10"/>
</dbReference>
<feature type="region of interest" description="Disordered" evidence="4">
    <location>
        <begin position="398"/>
        <end position="439"/>
    </location>
</feature>
<dbReference type="Proteomes" id="UP000317940">
    <property type="component" value="Unassembled WGS sequence"/>
</dbReference>
<dbReference type="InterPro" id="IPR012334">
    <property type="entry name" value="Pectin_lyas_fold"/>
</dbReference>
<dbReference type="InterPro" id="IPR041627">
    <property type="entry name" value="AAA_lid_6"/>
</dbReference>
<dbReference type="Gene3D" id="3.40.50.300">
    <property type="entry name" value="P-loop containing nucleotide triphosphate hydrolases"/>
    <property type="match status" value="2"/>
</dbReference>
<dbReference type="Gene3D" id="2.160.20.10">
    <property type="entry name" value="Single-stranded right-handed beta-helix, Pectin lyase-like"/>
    <property type="match status" value="1"/>
</dbReference>
<evidence type="ECO:0000256" key="1">
    <source>
        <dbReference type="ARBA" id="ARBA00010378"/>
    </source>
</evidence>
<dbReference type="InterPro" id="IPR003593">
    <property type="entry name" value="AAA+_ATPase"/>
</dbReference>
<feature type="compositionally biased region" description="Low complexity" evidence="4">
    <location>
        <begin position="420"/>
        <end position="435"/>
    </location>
</feature>
<keyword evidence="3" id="KW-0067">ATP-binding</keyword>
<reference evidence="6 7" key="1">
    <citation type="submission" date="2019-06" db="EMBL/GenBank/DDBJ databases">
        <title>Sequencing the genomes of 1000 actinobacteria strains.</title>
        <authorList>
            <person name="Klenk H.-P."/>
        </authorList>
    </citation>
    <scope>NUCLEOTIDE SEQUENCE [LARGE SCALE GENOMIC DNA]</scope>
    <source>
        <strain evidence="6 7">DSM 44826</strain>
    </source>
</reference>